<accession>A0A938WRJ8</accession>
<reference evidence="1" key="1">
    <citation type="submission" date="2020-08" db="EMBL/GenBank/DDBJ databases">
        <authorList>
            <person name="Cejkova D."/>
            <person name="Kubasova T."/>
            <person name="Jahodarova E."/>
            <person name="Rychlik I."/>
        </authorList>
    </citation>
    <scope>NUCLEOTIDE SEQUENCE</scope>
    <source>
        <strain evidence="1">An824</strain>
    </source>
</reference>
<organism evidence="1 2">
    <name type="scientific">Marseilla massiliensis</name>
    <dbReference type="NCBI Taxonomy" id="1841864"/>
    <lineage>
        <taxon>Bacteria</taxon>
        <taxon>Pseudomonadati</taxon>
        <taxon>Bacteroidota</taxon>
        <taxon>Bacteroidia</taxon>
        <taxon>Bacteroidales</taxon>
        <taxon>Prevotellaceae</taxon>
        <taxon>Marseilla</taxon>
    </lineage>
</organism>
<gene>
    <name evidence="1" type="ORF">H6A34_08310</name>
</gene>
<keyword evidence="2" id="KW-1185">Reference proteome</keyword>
<dbReference type="AlphaFoldDB" id="A0A938WRJ8"/>
<protein>
    <submittedName>
        <fullName evidence="1">Uncharacterized protein</fullName>
    </submittedName>
</protein>
<sequence length="279" mass="32880">MFYLLMSYTDVAGGAEYRWIPYAARAASYLRRLPRNICNGELAYFYLRVAEWYDWDGNDDQTLWHRKRGIAYQLKAGEMVLDNITTLLCEMEASEVLDFCLYVMSHICEQGCFGEDEFYIGWNREHYVLVEYILKATTEWIVDDKEHSVFIRSLILFLKAVYWKRTRRFVLAETAFEDYLSLPESEEDNRCIISDTVYALLGECYLHDGDKGRAEASFQKFRSRENVRTLPPNEEQADGWNQDLYDAIRFYCCQDNMTAPYLAEAIDAFLTPTEKYNEE</sequence>
<dbReference type="RefSeq" id="WP_205104828.1">
    <property type="nucleotide sequence ID" value="NZ_JACJJG010000040.1"/>
</dbReference>
<reference evidence="1" key="2">
    <citation type="journal article" date="2021" name="Sci. Rep.">
        <title>The distribution of antibiotic resistance genes in chicken gut microbiota commensals.</title>
        <authorList>
            <person name="Juricova H."/>
            <person name="Matiasovicova J."/>
            <person name="Kubasova T."/>
            <person name="Cejkova D."/>
            <person name="Rychlik I."/>
        </authorList>
    </citation>
    <scope>NUCLEOTIDE SEQUENCE</scope>
    <source>
        <strain evidence="1">An824</strain>
    </source>
</reference>
<evidence type="ECO:0000313" key="2">
    <source>
        <dbReference type="Proteomes" id="UP000706891"/>
    </source>
</evidence>
<name>A0A938WRJ8_9BACT</name>
<dbReference type="EMBL" id="JACJJG010000040">
    <property type="protein sequence ID" value="MBM6673877.1"/>
    <property type="molecule type" value="Genomic_DNA"/>
</dbReference>
<comment type="caution">
    <text evidence="1">The sequence shown here is derived from an EMBL/GenBank/DDBJ whole genome shotgun (WGS) entry which is preliminary data.</text>
</comment>
<proteinExistence type="predicted"/>
<dbReference type="Proteomes" id="UP000706891">
    <property type="component" value="Unassembled WGS sequence"/>
</dbReference>
<evidence type="ECO:0000313" key="1">
    <source>
        <dbReference type="EMBL" id="MBM6673877.1"/>
    </source>
</evidence>